<organism evidence="2 3">
    <name type="scientific">Tanacetum coccineum</name>
    <dbReference type="NCBI Taxonomy" id="301880"/>
    <lineage>
        <taxon>Eukaryota</taxon>
        <taxon>Viridiplantae</taxon>
        <taxon>Streptophyta</taxon>
        <taxon>Embryophyta</taxon>
        <taxon>Tracheophyta</taxon>
        <taxon>Spermatophyta</taxon>
        <taxon>Magnoliopsida</taxon>
        <taxon>eudicotyledons</taxon>
        <taxon>Gunneridae</taxon>
        <taxon>Pentapetalae</taxon>
        <taxon>asterids</taxon>
        <taxon>campanulids</taxon>
        <taxon>Asterales</taxon>
        <taxon>Asteraceae</taxon>
        <taxon>Asteroideae</taxon>
        <taxon>Anthemideae</taxon>
        <taxon>Anthemidinae</taxon>
        <taxon>Tanacetum</taxon>
    </lineage>
</organism>
<sequence length="390" mass="44449">MMIEEFCPSHEMQKLETELWNHVMVGAGHATYTDKFHELARLVSHLVTPESRKINRYVYGIAPATTEPKTMQKVVQISGAQTDEAVRNGSIKKVKKRGNMGEPIKDKNGRYDNKMTGTENAFATTVNLIGRENMGVWPKIPLLDGKVLRVLGERLEEKARLLVSAKTRDKKQEEIGVVRDFPEKTSRDYDPMDDEPMWAADRVVAPTLGSAINIPETANKFAIKVPLLQLPILQPGEYDLWKMRMEQYLQCVNYTLWEIIENVNAPIVTKTFNGKETAIPPTSVEEKAQSRAELKERSTLFGGNTATKKTQKNLLKQQYENFAAYSTEMIEQTYERLQKLISELEMHGEVEKPTVETNEPKNARKENEAPIIEDWVSKSEEEDVPKIKIV</sequence>
<proteinExistence type="predicted"/>
<feature type="region of interest" description="Disordered" evidence="1">
    <location>
        <begin position="348"/>
        <end position="390"/>
    </location>
</feature>
<reference evidence="2" key="2">
    <citation type="submission" date="2022-01" db="EMBL/GenBank/DDBJ databases">
        <authorList>
            <person name="Yamashiro T."/>
            <person name="Shiraishi A."/>
            <person name="Satake H."/>
            <person name="Nakayama K."/>
        </authorList>
    </citation>
    <scope>NUCLEOTIDE SEQUENCE</scope>
</reference>
<protein>
    <recommendedName>
        <fullName evidence="4">Reverse transcriptase domain-containing protein</fullName>
    </recommendedName>
</protein>
<keyword evidence="3" id="KW-1185">Reference proteome</keyword>
<evidence type="ECO:0000256" key="1">
    <source>
        <dbReference type="SAM" id="MobiDB-lite"/>
    </source>
</evidence>
<evidence type="ECO:0000313" key="3">
    <source>
        <dbReference type="Proteomes" id="UP001151760"/>
    </source>
</evidence>
<accession>A0ABQ4Z444</accession>
<dbReference type="Proteomes" id="UP001151760">
    <property type="component" value="Unassembled WGS sequence"/>
</dbReference>
<evidence type="ECO:0000313" key="2">
    <source>
        <dbReference type="EMBL" id="GJS84919.1"/>
    </source>
</evidence>
<evidence type="ECO:0008006" key="4">
    <source>
        <dbReference type="Google" id="ProtNLM"/>
    </source>
</evidence>
<name>A0ABQ4Z444_9ASTR</name>
<feature type="compositionally biased region" description="Basic and acidic residues" evidence="1">
    <location>
        <begin position="348"/>
        <end position="368"/>
    </location>
</feature>
<reference evidence="2" key="1">
    <citation type="journal article" date="2022" name="Int. J. Mol. Sci.">
        <title>Draft Genome of Tanacetum Coccineum: Genomic Comparison of Closely Related Tanacetum-Family Plants.</title>
        <authorList>
            <person name="Yamashiro T."/>
            <person name="Shiraishi A."/>
            <person name="Nakayama K."/>
            <person name="Satake H."/>
        </authorList>
    </citation>
    <scope>NUCLEOTIDE SEQUENCE</scope>
</reference>
<gene>
    <name evidence="2" type="ORF">Tco_0751460</name>
</gene>
<comment type="caution">
    <text evidence="2">The sequence shown here is derived from an EMBL/GenBank/DDBJ whole genome shotgun (WGS) entry which is preliminary data.</text>
</comment>
<dbReference type="EMBL" id="BQNB010011012">
    <property type="protein sequence ID" value="GJS84919.1"/>
    <property type="molecule type" value="Genomic_DNA"/>
</dbReference>